<keyword evidence="1" id="KW-0472">Membrane</keyword>
<keyword evidence="1" id="KW-0812">Transmembrane</keyword>
<feature type="transmembrane region" description="Helical" evidence="1">
    <location>
        <begin position="94"/>
        <end position="111"/>
    </location>
</feature>
<dbReference type="EMBL" id="BART01010607">
    <property type="protein sequence ID" value="GAG89668.1"/>
    <property type="molecule type" value="Genomic_DNA"/>
</dbReference>
<organism evidence="3">
    <name type="scientific">marine sediment metagenome</name>
    <dbReference type="NCBI Taxonomy" id="412755"/>
    <lineage>
        <taxon>unclassified sequences</taxon>
        <taxon>metagenomes</taxon>
        <taxon>ecological metagenomes</taxon>
    </lineage>
</organism>
<dbReference type="Pfam" id="PF02517">
    <property type="entry name" value="Rce1-like"/>
    <property type="match status" value="1"/>
</dbReference>
<evidence type="ECO:0000256" key="1">
    <source>
        <dbReference type="SAM" id="Phobius"/>
    </source>
</evidence>
<name>X1BZM8_9ZZZZ</name>
<evidence type="ECO:0000259" key="2">
    <source>
        <dbReference type="Pfam" id="PF02517"/>
    </source>
</evidence>
<protein>
    <recommendedName>
        <fullName evidence="2">CAAX prenyl protease 2/Lysostaphin resistance protein A-like domain-containing protein</fullName>
    </recommendedName>
</protein>
<comment type="caution">
    <text evidence="3">The sequence shown here is derived from an EMBL/GenBank/DDBJ whole genome shotgun (WGS) entry which is preliminary data.</text>
</comment>
<gene>
    <name evidence="3" type="ORF">S01H4_22983</name>
</gene>
<keyword evidence="1" id="KW-1133">Transmembrane helix</keyword>
<proteinExistence type="predicted"/>
<feature type="non-terminal residue" evidence="3">
    <location>
        <position position="1"/>
    </location>
</feature>
<sequence length="150" mass="16760">SAVLFGVWHAGWPLVNGAEGGEALGAIASMVFFTMILGIFFGVYYEKFSSTKSLFGPIAVHTIVNLVNECFKIGPEPIIQGPDMVFSNSEMMNVTLLIFFLIFIPLSIFLWKFKIEQVTAFWQRIIGNNSDEEHNASKNETKAKVNDYVV</sequence>
<evidence type="ECO:0000313" key="3">
    <source>
        <dbReference type="EMBL" id="GAG89668.1"/>
    </source>
</evidence>
<accession>X1BZM8</accession>
<feature type="transmembrane region" description="Helical" evidence="1">
    <location>
        <begin position="23"/>
        <end position="45"/>
    </location>
</feature>
<reference evidence="3" key="1">
    <citation type="journal article" date="2014" name="Front. Microbiol.">
        <title>High frequency of phylogenetically diverse reductive dehalogenase-homologous genes in deep subseafloor sedimentary metagenomes.</title>
        <authorList>
            <person name="Kawai M."/>
            <person name="Futagami T."/>
            <person name="Toyoda A."/>
            <person name="Takaki Y."/>
            <person name="Nishi S."/>
            <person name="Hori S."/>
            <person name="Arai W."/>
            <person name="Tsubouchi T."/>
            <person name="Morono Y."/>
            <person name="Uchiyama I."/>
            <person name="Ito T."/>
            <person name="Fujiyama A."/>
            <person name="Inagaki F."/>
            <person name="Takami H."/>
        </authorList>
    </citation>
    <scope>NUCLEOTIDE SEQUENCE</scope>
    <source>
        <strain evidence="3">Expedition CK06-06</strain>
    </source>
</reference>
<dbReference type="GO" id="GO:0080120">
    <property type="term" value="P:CAAX-box protein maturation"/>
    <property type="evidence" value="ECO:0007669"/>
    <property type="project" value="UniProtKB-ARBA"/>
</dbReference>
<dbReference type="GO" id="GO:0004175">
    <property type="term" value="F:endopeptidase activity"/>
    <property type="evidence" value="ECO:0007669"/>
    <property type="project" value="UniProtKB-ARBA"/>
</dbReference>
<feature type="domain" description="CAAX prenyl protease 2/Lysostaphin resistance protein A-like" evidence="2">
    <location>
        <begin position="1"/>
        <end position="67"/>
    </location>
</feature>
<dbReference type="AlphaFoldDB" id="X1BZM8"/>
<dbReference type="InterPro" id="IPR003675">
    <property type="entry name" value="Rce1/LyrA-like_dom"/>
</dbReference>